<keyword evidence="3 9" id="KW-1003">Cell membrane</keyword>
<comment type="similarity">
    <text evidence="9">Belongs to the TatA/E family.</text>
</comment>
<dbReference type="GO" id="GO:0043953">
    <property type="term" value="P:protein transport by the Tat complex"/>
    <property type="evidence" value="ECO:0007669"/>
    <property type="project" value="UniProtKB-UniRule"/>
</dbReference>
<evidence type="ECO:0000256" key="8">
    <source>
        <dbReference type="ARBA" id="ARBA00023136"/>
    </source>
</evidence>
<dbReference type="Gene3D" id="1.20.5.3310">
    <property type="match status" value="1"/>
</dbReference>
<dbReference type="GO" id="GO:0008320">
    <property type="term" value="F:protein transmembrane transporter activity"/>
    <property type="evidence" value="ECO:0007669"/>
    <property type="project" value="UniProtKB-UniRule"/>
</dbReference>
<dbReference type="InterPro" id="IPR006312">
    <property type="entry name" value="TatA/E"/>
</dbReference>
<dbReference type="Pfam" id="PF02416">
    <property type="entry name" value="TatA_B_E"/>
    <property type="match status" value="1"/>
</dbReference>
<gene>
    <name evidence="9" type="primary">tatA</name>
    <name evidence="11" type="ORF">BDZ31_002088</name>
</gene>
<dbReference type="InterPro" id="IPR003369">
    <property type="entry name" value="TatA/B/E"/>
</dbReference>
<keyword evidence="12" id="KW-1185">Reference proteome</keyword>
<keyword evidence="2 9" id="KW-0813">Transport</keyword>
<keyword evidence="6 9" id="KW-1133">Transmembrane helix</keyword>
<evidence type="ECO:0000256" key="10">
    <source>
        <dbReference type="SAM" id="MobiDB-lite"/>
    </source>
</evidence>
<evidence type="ECO:0000313" key="11">
    <source>
        <dbReference type="EMBL" id="MBB4662502.1"/>
    </source>
</evidence>
<reference evidence="11 12" key="1">
    <citation type="submission" date="2020-08" db="EMBL/GenBank/DDBJ databases">
        <title>Genomic Encyclopedia of Archaeal and Bacterial Type Strains, Phase II (KMG-II): from individual species to whole genera.</title>
        <authorList>
            <person name="Goeker M."/>
        </authorList>
    </citation>
    <scope>NUCLEOTIDE SEQUENCE [LARGE SCALE GENOMIC DNA]</scope>
    <source>
        <strain evidence="11 12">DSM 23288</strain>
    </source>
</reference>
<dbReference type="PRINTS" id="PR01506">
    <property type="entry name" value="TATBPROTEIN"/>
</dbReference>
<evidence type="ECO:0000256" key="1">
    <source>
        <dbReference type="ARBA" id="ARBA00004162"/>
    </source>
</evidence>
<proteinExistence type="inferred from homology"/>
<dbReference type="GO" id="GO:0033281">
    <property type="term" value="C:TAT protein transport complex"/>
    <property type="evidence" value="ECO:0007669"/>
    <property type="project" value="UniProtKB-UniRule"/>
</dbReference>
<dbReference type="NCBIfam" id="TIGR01411">
    <property type="entry name" value="tatAE"/>
    <property type="match status" value="1"/>
</dbReference>
<keyword evidence="4 9" id="KW-0812">Transmembrane</keyword>
<dbReference type="PANTHER" id="PTHR42982:SF1">
    <property type="entry name" value="SEC-INDEPENDENT PROTEIN TRANSLOCASE PROTEIN TATA"/>
    <property type="match status" value="1"/>
</dbReference>
<evidence type="ECO:0000256" key="3">
    <source>
        <dbReference type="ARBA" id="ARBA00022475"/>
    </source>
</evidence>
<evidence type="ECO:0000256" key="4">
    <source>
        <dbReference type="ARBA" id="ARBA00022692"/>
    </source>
</evidence>
<dbReference type="PANTHER" id="PTHR42982">
    <property type="entry name" value="SEC-INDEPENDENT PROTEIN TRANSLOCASE PROTEIN TATA"/>
    <property type="match status" value="1"/>
</dbReference>
<dbReference type="HAMAP" id="MF_00236">
    <property type="entry name" value="TatA_E"/>
    <property type="match status" value="1"/>
</dbReference>
<protein>
    <recommendedName>
        <fullName evidence="9">Sec-independent protein translocase protein TatA</fullName>
    </recommendedName>
</protein>
<comment type="subcellular location">
    <subcellularLocation>
        <location evidence="1 9">Cell membrane</location>
        <topology evidence="1 9">Single-pass membrane protein</topology>
    </subcellularLocation>
</comment>
<comment type="caution">
    <text evidence="11">The sequence shown here is derived from an EMBL/GenBank/DDBJ whole genome shotgun (WGS) entry which is preliminary data.</text>
</comment>
<evidence type="ECO:0000256" key="5">
    <source>
        <dbReference type="ARBA" id="ARBA00022927"/>
    </source>
</evidence>
<dbReference type="Proteomes" id="UP000585272">
    <property type="component" value="Unassembled WGS sequence"/>
</dbReference>
<organism evidence="11 12">
    <name type="scientific">Conexibacter arvalis</name>
    <dbReference type="NCBI Taxonomy" id="912552"/>
    <lineage>
        <taxon>Bacteria</taxon>
        <taxon>Bacillati</taxon>
        <taxon>Actinomycetota</taxon>
        <taxon>Thermoleophilia</taxon>
        <taxon>Solirubrobacterales</taxon>
        <taxon>Conexibacteraceae</taxon>
        <taxon>Conexibacter</taxon>
    </lineage>
</organism>
<keyword evidence="7 9" id="KW-0811">Translocation</keyword>
<dbReference type="NCBIfam" id="NF011430">
    <property type="entry name" value="PRK14861.1"/>
    <property type="match status" value="1"/>
</dbReference>
<dbReference type="EMBL" id="JACHNU010000002">
    <property type="protein sequence ID" value="MBB4662502.1"/>
    <property type="molecule type" value="Genomic_DNA"/>
</dbReference>
<evidence type="ECO:0000256" key="9">
    <source>
        <dbReference type="HAMAP-Rule" id="MF_00236"/>
    </source>
</evidence>
<evidence type="ECO:0000256" key="6">
    <source>
        <dbReference type="ARBA" id="ARBA00022989"/>
    </source>
</evidence>
<sequence>MFSQIGPMEVVLVLVIALIILGPKKLPEAGRSIGKGMREFKDSISGVTKDDESERELTAVKDERDRDVA</sequence>
<keyword evidence="5 9" id="KW-0653">Protein transport</keyword>
<comment type="function">
    <text evidence="9">Part of the twin-arginine translocation (Tat) system that transports large folded proteins containing a characteristic twin-arginine motif in their signal peptide across membranes. TatA could form the protein-conducting channel of the Tat system.</text>
</comment>
<accession>A0A840ICN5</accession>
<feature type="region of interest" description="Disordered" evidence="10">
    <location>
        <begin position="44"/>
        <end position="69"/>
    </location>
</feature>
<dbReference type="AlphaFoldDB" id="A0A840ICN5"/>
<evidence type="ECO:0000256" key="2">
    <source>
        <dbReference type="ARBA" id="ARBA00022448"/>
    </source>
</evidence>
<keyword evidence="8 9" id="KW-0472">Membrane</keyword>
<dbReference type="RefSeq" id="WP_183341731.1">
    <property type="nucleotide sequence ID" value="NZ_JACHNU010000002.1"/>
</dbReference>
<name>A0A840ICN5_9ACTN</name>
<comment type="subunit">
    <text evidence="9">The Tat system comprises two distinct complexes: a TatABC complex, containing multiple copies of TatA, TatB and TatC subunits, and a separate TatA complex, containing only TatA subunits. Substrates initially bind to the TatABC complex, which probably triggers association of the separate TatA complex to form the active translocon.</text>
</comment>
<evidence type="ECO:0000256" key="7">
    <source>
        <dbReference type="ARBA" id="ARBA00023010"/>
    </source>
</evidence>
<evidence type="ECO:0000313" key="12">
    <source>
        <dbReference type="Proteomes" id="UP000585272"/>
    </source>
</evidence>